<keyword evidence="1" id="KW-0540">Nuclease</keyword>
<feature type="non-terminal residue" evidence="1">
    <location>
        <position position="67"/>
    </location>
</feature>
<name>A0A6G4C7I9_ECOLX</name>
<accession>A0A6G4C7I9</accession>
<keyword evidence="1" id="KW-0255">Endonuclease</keyword>
<dbReference type="EMBL" id="JAAIWJ010000010">
    <property type="protein sequence ID" value="NEZ05640.1"/>
    <property type="molecule type" value="Genomic_DNA"/>
</dbReference>
<reference evidence="1" key="2">
    <citation type="submission" date="2020-02" db="EMBL/GenBank/DDBJ databases">
        <authorList>
            <person name="Alotaibi K."/>
            <person name="Khan A."/>
        </authorList>
    </citation>
    <scope>NUCLEOTIDE SEQUENCE</scope>
    <source>
        <strain evidence="1">EC21</strain>
    </source>
</reference>
<dbReference type="AlphaFoldDB" id="A0A6G4C7I9"/>
<organism evidence="1">
    <name type="scientific">Escherichia coli</name>
    <dbReference type="NCBI Taxonomy" id="562"/>
    <lineage>
        <taxon>Bacteria</taxon>
        <taxon>Pseudomonadati</taxon>
        <taxon>Pseudomonadota</taxon>
        <taxon>Gammaproteobacteria</taxon>
        <taxon>Enterobacterales</taxon>
        <taxon>Enterobacteriaceae</taxon>
        <taxon>Escherichia</taxon>
    </lineage>
</organism>
<keyword evidence="1" id="KW-0378">Hydrolase</keyword>
<reference evidence="1" key="1">
    <citation type="journal article" date="2006" name="Food Microbiol.">
        <title>Occurrence of non-O157 shiga toxin-producing Escherichia coli in ready-to-eat food from supermarkets in Argentina.</title>
        <authorList>
            <person name="Balague C."/>
            <person name="Khan A.A."/>
            <person name="Fernandez L."/>
            <person name="Redolfi A.L."/>
            <person name="Aquili V."/>
            <person name="Voltattorni P."/>
            <person name="Hofer C."/>
            <person name="Ebner G."/>
            <person name="Duenas S."/>
            <person name="Cerniglia C.E."/>
        </authorList>
    </citation>
    <scope>NUCLEOTIDE SEQUENCE</scope>
    <source>
        <strain evidence="1">EC21</strain>
    </source>
</reference>
<dbReference type="GO" id="GO:0004519">
    <property type="term" value="F:endonuclease activity"/>
    <property type="evidence" value="ECO:0007669"/>
    <property type="project" value="UniProtKB-KW"/>
</dbReference>
<sequence length="67" mass="8055">MTDVLVEEKNQALSLAEKSVKNLYEKYEHKLEVNPDLDRKIVSFQANKIEPIFRWFHYREGFSKQLI</sequence>
<gene>
    <name evidence="1" type="ORF">G4V01_01980</name>
</gene>
<proteinExistence type="predicted"/>
<evidence type="ECO:0000313" key="1">
    <source>
        <dbReference type="EMBL" id="NEZ05640.1"/>
    </source>
</evidence>
<comment type="caution">
    <text evidence="1">The sequence shown here is derived from an EMBL/GenBank/DDBJ whole genome shotgun (WGS) entry which is preliminary data.</text>
</comment>
<protein>
    <submittedName>
        <fullName evidence="1">Restriction endonuclease</fullName>
    </submittedName>
</protein>